<organism evidence="8 9">
    <name type="scientific">Plectosphaerella plurivora</name>
    <dbReference type="NCBI Taxonomy" id="936078"/>
    <lineage>
        <taxon>Eukaryota</taxon>
        <taxon>Fungi</taxon>
        <taxon>Dikarya</taxon>
        <taxon>Ascomycota</taxon>
        <taxon>Pezizomycotina</taxon>
        <taxon>Sordariomycetes</taxon>
        <taxon>Hypocreomycetidae</taxon>
        <taxon>Glomerellales</taxon>
        <taxon>Plectosphaerellaceae</taxon>
        <taxon>Plectosphaerella</taxon>
    </lineage>
</organism>
<dbReference type="PANTHER" id="PTHR10869:SF246">
    <property type="entry name" value="TRANSMEMBRANE PROLYL 4-HYDROXYLASE"/>
    <property type="match status" value="1"/>
</dbReference>
<comment type="cofactor">
    <cofactor evidence="1">
        <name>L-ascorbate</name>
        <dbReference type="ChEBI" id="CHEBI:38290"/>
    </cofactor>
</comment>
<evidence type="ECO:0000256" key="4">
    <source>
        <dbReference type="ARBA" id="ARBA00023002"/>
    </source>
</evidence>
<proteinExistence type="predicted"/>
<keyword evidence="5" id="KW-0408">Iron</keyword>
<dbReference type="InterPro" id="IPR006620">
    <property type="entry name" value="Pro_4_hyd_alph"/>
</dbReference>
<feature type="chain" id="PRO_5040271767" evidence="6">
    <location>
        <begin position="19"/>
        <end position="261"/>
    </location>
</feature>
<name>A0A9P9A4A8_9PEZI</name>
<keyword evidence="3" id="KW-0223">Dioxygenase</keyword>
<dbReference type="GO" id="GO:0005506">
    <property type="term" value="F:iron ion binding"/>
    <property type="evidence" value="ECO:0007669"/>
    <property type="project" value="InterPro"/>
</dbReference>
<dbReference type="GO" id="GO:0005783">
    <property type="term" value="C:endoplasmic reticulum"/>
    <property type="evidence" value="ECO:0007669"/>
    <property type="project" value="TreeGrafter"/>
</dbReference>
<dbReference type="GO" id="GO:0004656">
    <property type="term" value="F:procollagen-proline 4-dioxygenase activity"/>
    <property type="evidence" value="ECO:0007669"/>
    <property type="project" value="TreeGrafter"/>
</dbReference>
<evidence type="ECO:0000313" key="8">
    <source>
        <dbReference type="EMBL" id="KAH6668630.1"/>
    </source>
</evidence>
<dbReference type="SMART" id="SM00702">
    <property type="entry name" value="P4Hc"/>
    <property type="match status" value="1"/>
</dbReference>
<evidence type="ECO:0000313" key="9">
    <source>
        <dbReference type="Proteomes" id="UP000770015"/>
    </source>
</evidence>
<feature type="signal peptide" evidence="6">
    <location>
        <begin position="1"/>
        <end position="18"/>
    </location>
</feature>
<reference evidence="8" key="1">
    <citation type="journal article" date="2021" name="Nat. Commun.">
        <title>Genetic determinants of endophytism in the Arabidopsis root mycobiome.</title>
        <authorList>
            <person name="Mesny F."/>
            <person name="Miyauchi S."/>
            <person name="Thiergart T."/>
            <person name="Pickel B."/>
            <person name="Atanasova L."/>
            <person name="Karlsson M."/>
            <person name="Huettel B."/>
            <person name="Barry K.W."/>
            <person name="Haridas S."/>
            <person name="Chen C."/>
            <person name="Bauer D."/>
            <person name="Andreopoulos W."/>
            <person name="Pangilinan J."/>
            <person name="LaButti K."/>
            <person name="Riley R."/>
            <person name="Lipzen A."/>
            <person name="Clum A."/>
            <person name="Drula E."/>
            <person name="Henrissat B."/>
            <person name="Kohler A."/>
            <person name="Grigoriev I.V."/>
            <person name="Martin F.M."/>
            <person name="Hacquard S."/>
        </authorList>
    </citation>
    <scope>NUCLEOTIDE SEQUENCE</scope>
    <source>
        <strain evidence="8">MPI-SDFR-AT-0117</strain>
    </source>
</reference>
<dbReference type="Pfam" id="PF13640">
    <property type="entry name" value="2OG-FeII_Oxy_3"/>
    <property type="match status" value="1"/>
</dbReference>
<dbReference type="GO" id="GO:0031418">
    <property type="term" value="F:L-ascorbic acid binding"/>
    <property type="evidence" value="ECO:0007669"/>
    <property type="project" value="InterPro"/>
</dbReference>
<sequence>MKSVVVGALMALAATVAADEAQQPIIPDDYNCDDHKYEISVYSMDPLVIYIENFVSPFEREHLQHITNGTFARSNVASAEGDVVSSHRTSSSTTVGADAVTNCISRRAARFQGLDKPIAHLEPIQLVHYSVGEQYHFHTDWFPEDATVPTGHAGVPRGGNRVSSFFAYVDASDDIAGGGTHFPKLPAKSGEGWCRFVECDDQWDRGVTFRAVAGNAVYWTNLVKGPDGNPKGDDRVLHAGLPVIRGSKLGMNIWSKEGDFA</sequence>
<dbReference type="EMBL" id="JAGSXJ010000033">
    <property type="protein sequence ID" value="KAH6668630.1"/>
    <property type="molecule type" value="Genomic_DNA"/>
</dbReference>
<dbReference type="AlphaFoldDB" id="A0A9P9A4A8"/>
<keyword evidence="2" id="KW-0479">Metal-binding</keyword>
<keyword evidence="9" id="KW-1185">Reference proteome</keyword>
<dbReference type="PANTHER" id="PTHR10869">
    <property type="entry name" value="PROLYL 4-HYDROXYLASE ALPHA SUBUNIT"/>
    <property type="match status" value="1"/>
</dbReference>
<evidence type="ECO:0000256" key="1">
    <source>
        <dbReference type="ARBA" id="ARBA00001961"/>
    </source>
</evidence>
<evidence type="ECO:0000256" key="2">
    <source>
        <dbReference type="ARBA" id="ARBA00022723"/>
    </source>
</evidence>
<keyword evidence="4" id="KW-0560">Oxidoreductase</keyword>
<evidence type="ECO:0000256" key="6">
    <source>
        <dbReference type="SAM" id="SignalP"/>
    </source>
</evidence>
<keyword evidence="6" id="KW-0732">Signal</keyword>
<evidence type="ECO:0000256" key="5">
    <source>
        <dbReference type="ARBA" id="ARBA00023004"/>
    </source>
</evidence>
<comment type="caution">
    <text evidence="8">The sequence shown here is derived from an EMBL/GenBank/DDBJ whole genome shotgun (WGS) entry which is preliminary data.</text>
</comment>
<dbReference type="InterPro" id="IPR045054">
    <property type="entry name" value="P4HA-like"/>
</dbReference>
<accession>A0A9P9A4A8</accession>
<evidence type="ECO:0000259" key="7">
    <source>
        <dbReference type="SMART" id="SM00702"/>
    </source>
</evidence>
<dbReference type="Proteomes" id="UP000770015">
    <property type="component" value="Unassembled WGS sequence"/>
</dbReference>
<feature type="domain" description="Prolyl 4-hydroxylase alpha subunit" evidence="7">
    <location>
        <begin position="46"/>
        <end position="256"/>
    </location>
</feature>
<gene>
    <name evidence="8" type="ORF">F5X68DRAFT_265364</name>
</gene>
<evidence type="ECO:0000256" key="3">
    <source>
        <dbReference type="ARBA" id="ARBA00022964"/>
    </source>
</evidence>
<dbReference type="Gene3D" id="2.60.120.620">
    <property type="entry name" value="q2cbj1_9rhob like domain"/>
    <property type="match status" value="1"/>
</dbReference>
<dbReference type="OrthoDB" id="420380at2759"/>
<dbReference type="InterPro" id="IPR044862">
    <property type="entry name" value="Pro_4_hyd_alph_FE2OG_OXY"/>
</dbReference>
<protein>
    <submittedName>
        <fullName evidence="8">Oxidoreductase</fullName>
    </submittedName>
</protein>